<name>A0ACC0W9P6_9STRA</name>
<accession>A0ACC0W9P6</accession>
<comment type="caution">
    <text evidence="1">The sequence shown here is derived from an EMBL/GenBank/DDBJ whole genome shotgun (WGS) entry which is preliminary data.</text>
</comment>
<proteinExistence type="predicted"/>
<reference evidence="1 2" key="1">
    <citation type="journal article" date="2022" name="bioRxiv">
        <title>The genome of the oomycete Peronosclerospora sorghi, a cosmopolitan pathogen of maize and sorghum, is inflated with dispersed pseudogenes.</title>
        <authorList>
            <person name="Fletcher K."/>
            <person name="Martin F."/>
            <person name="Isakeit T."/>
            <person name="Cavanaugh K."/>
            <person name="Magill C."/>
            <person name="Michelmore R."/>
        </authorList>
    </citation>
    <scope>NUCLEOTIDE SEQUENCE [LARGE SCALE GENOMIC DNA]</scope>
    <source>
        <strain evidence="1">P6</strain>
    </source>
</reference>
<protein>
    <submittedName>
        <fullName evidence="1">Uncharacterized protein</fullName>
    </submittedName>
</protein>
<evidence type="ECO:0000313" key="2">
    <source>
        <dbReference type="Proteomes" id="UP001163321"/>
    </source>
</evidence>
<gene>
    <name evidence="1" type="ORF">PsorP6_006832</name>
</gene>
<sequence length="201" mass="22424">MQNKNLKILRNEVQQWYSCFDAKIESNPRKTLRITRAVQATVKPTMVSHIDSPKSSLPKAWFDHLSQQEESSDRYSDPSTPSVLGSTPVNIHFQEPGNLAHLASFARRRITCKNATKVPSADEVVVDSTESASEDDAEYDEEPAKDGQRGSHTHCEIHPSMILGICASIIPFPDQNQSPRNTYQSAMGKQAMGIYCSNFRA</sequence>
<organism evidence="1 2">
    <name type="scientific">Peronosclerospora sorghi</name>
    <dbReference type="NCBI Taxonomy" id="230839"/>
    <lineage>
        <taxon>Eukaryota</taxon>
        <taxon>Sar</taxon>
        <taxon>Stramenopiles</taxon>
        <taxon>Oomycota</taxon>
        <taxon>Peronosporomycetes</taxon>
        <taxon>Peronosporales</taxon>
        <taxon>Peronosporaceae</taxon>
        <taxon>Peronosclerospora</taxon>
    </lineage>
</organism>
<keyword evidence="2" id="KW-1185">Reference proteome</keyword>
<dbReference type="Proteomes" id="UP001163321">
    <property type="component" value="Chromosome 3"/>
</dbReference>
<dbReference type="EMBL" id="CM047582">
    <property type="protein sequence ID" value="KAI9915548.1"/>
    <property type="molecule type" value="Genomic_DNA"/>
</dbReference>
<evidence type="ECO:0000313" key="1">
    <source>
        <dbReference type="EMBL" id="KAI9915548.1"/>
    </source>
</evidence>